<evidence type="ECO:0000256" key="1">
    <source>
        <dbReference type="SAM" id="Coils"/>
    </source>
</evidence>
<keyword evidence="3" id="KW-0472">Membrane</keyword>
<organism evidence="5 6">
    <name type="scientific">Nitrospira moscoviensis</name>
    <dbReference type="NCBI Taxonomy" id="42253"/>
    <lineage>
        <taxon>Bacteria</taxon>
        <taxon>Pseudomonadati</taxon>
        <taxon>Nitrospirota</taxon>
        <taxon>Nitrospiria</taxon>
        <taxon>Nitrospirales</taxon>
        <taxon>Nitrospiraceae</taxon>
        <taxon>Nitrospira</taxon>
    </lineage>
</organism>
<sequence length="275" mass="30014">METEQKYVVGVVIIVILLSLMSLSGCDYWPPALRAEIEQLRSQLNDALDEHAKVYEELVALKAQMPASPGAEAVGGLAAMPSLTPSEGRSETEPVSSRPTAPPRHHIVKGAAPPLSLEHPPRTGPAVLKLQRMLRGHRMPVRLDGVYGAETAAAVRSFQRAHRLTVDGIVGPATYAALRRKSPRVVLARQVWLQRPPVTGDDVRFIQRALRRAGHRVAVDGRYGPETDVAITKFQRRHGLDPDGVVGPQTWRALSRAIRRAISAKPAPRYGVGTD</sequence>
<keyword evidence="6" id="KW-1185">Reference proteome</keyword>
<dbReference type="InterPro" id="IPR052905">
    <property type="entry name" value="LD-transpeptidase_YkuD-like"/>
</dbReference>
<name>A0A0K2GDA9_NITMO</name>
<accession>A0A0K2GDA9</accession>
<proteinExistence type="predicted"/>
<dbReference type="RefSeq" id="WP_053380023.1">
    <property type="nucleotide sequence ID" value="NZ_CP011801.1"/>
</dbReference>
<gene>
    <name evidence="5" type="ORF">NITMOv2_2518</name>
</gene>
<dbReference type="PATRIC" id="fig|42253.5.peg.2482"/>
<feature type="transmembrane region" description="Helical" evidence="3">
    <location>
        <begin position="7"/>
        <end position="25"/>
    </location>
</feature>
<evidence type="ECO:0000256" key="3">
    <source>
        <dbReference type="SAM" id="Phobius"/>
    </source>
</evidence>
<dbReference type="PANTHER" id="PTHR41533:SF1">
    <property type="entry name" value="L,D-TRANSPEPTIDASE YCBB-RELATED"/>
    <property type="match status" value="1"/>
</dbReference>
<reference evidence="5 6" key="1">
    <citation type="journal article" date="2015" name="Proc. Natl. Acad. Sci. U.S.A.">
        <title>Expanded metabolic versatility of ubiquitous nitrite-oxidizing bacteria from the genus Nitrospira.</title>
        <authorList>
            <person name="Koch H."/>
            <person name="Lucker S."/>
            <person name="Albertsen M."/>
            <person name="Kitzinger K."/>
            <person name="Herbold C."/>
            <person name="Spieck E."/>
            <person name="Nielsen P.H."/>
            <person name="Wagner M."/>
            <person name="Daims H."/>
        </authorList>
    </citation>
    <scope>NUCLEOTIDE SEQUENCE [LARGE SCALE GENOMIC DNA]</scope>
    <source>
        <strain evidence="5 6">NSP M-1</strain>
    </source>
</reference>
<dbReference type="Pfam" id="PF01471">
    <property type="entry name" value="PG_binding_1"/>
    <property type="match status" value="2"/>
</dbReference>
<feature type="region of interest" description="Disordered" evidence="2">
    <location>
        <begin position="73"/>
        <end position="121"/>
    </location>
</feature>
<dbReference type="InterPro" id="IPR036365">
    <property type="entry name" value="PGBD-like_sf"/>
</dbReference>
<keyword evidence="1" id="KW-0175">Coiled coil</keyword>
<dbReference type="Gene3D" id="1.10.101.10">
    <property type="entry name" value="PGBD-like superfamily/PGBD"/>
    <property type="match status" value="2"/>
</dbReference>
<evidence type="ECO:0000256" key="2">
    <source>
        <dbReference type="SAM" id="MobiDB-lite"/>
    </source>
</evidence>
<protein>
    <recommendedName>
        <fullName evidence="4">Peptidoglycan binding-like domain-containing protein</fullName>
    </recommendedName>
</protein>
<keyword evidence="3" id="KW-0812">Transmembrane</keyword>
<dbReference type="KEGG" id="nmv:NITMOv2_2518"/>
<feature type="coiled-coil region" evidence="1">
    <location>
        <begin position="37"/>
        <end position="64"/>
    </location>
</feature>
<dbReference type="SUPFAM" id="SSF47090">
    <property type="entry name" value="PGBD-like"/>
    <property type="match status" value="2"/>
</dbReference>
<dbReference type="AlphaFoldDB" id="A0A0K2GDA9"/>
<dbReference type="EMBL" id="CP011801">
    <property type="protein sequence ID" value="ALA58931.1"/>
    <property type="molecule type" value="Genomic_DNA"/>
</dbReference>
<evidence type="ECO:0000313" key="5">
    <source>
        <dbReference type="EMBL" id="ALA58931.1"/>
    </source>
</evidence>
<dbReference type="InterPro" id="IPR036366">
    <property type="entry name" value="PGBDSf"/>
</dbReference>
<dbReference type="PROSITE" id="PS51257">
    <property type="entry name" value="PROKAR_LIPOPROTEIN"/>
    <property type="match status" value="1"/>
</dbReference>
<dbReference type="PANTHER" id="PTHR41533">
    <property type="entry name" value="L,D-TRANSPEPTIDASE HI_1667-RELATED"/>
    <property type="match status" value="1"/>
</dbReference>
<evidence type="ECO:0000313" key="6">
    <source>
        <dbReference type="Proteomes" id="UP000069205"/>
    </source>
</evidence>
<evidence type="ECO:0000259" key="4">
    <source>
        <dbReference type="Pfam" id="PF01471"/>
    </source>
</evidence>
<feature type="domain" description="Peptidoglycan binding-like" evidence="4">
    <location>
        <begin position="199"/>
        <end position="254"/>
    </location>
</feature>
<dbReference type="Proteomes" id="UP000069205">
    <property type="component" value="Chromosome"/>
</dbReference>
<keyword evidence="3" id="KW-1133">Transmembrane helix</keyword>
<feature type="compositionally biased region" description="Polar residues" evidence="2">
    <location>
        <begin position="83"/>
        <end position="99"/>
    </location>
</feature>
<feature type="domain" description="Peptidoglycan binding-like" evidence="4">
    <location>
        <begin position="123"/>
        <end position="178"/>
    </location>
</feature>
<dbReference type="InterPro" id="IPR002477">
    <property type="entry name" value="Peptidoglycan-bd-like"/>
</dbReference>